<dbReference type="PRINTS" id="PR00862">
    <property type="entry name" value="PROLIGOPTASE"/>
</dbReference>
<evidence type="ECO:0000256" key="3">
    <source>
        <dbReference type="ARBA" id="ARBA00022825"/>
    </source>
</evidence>
<evidence type="ECO:0000256" key="2">
    <source>
        <dbReference type="ARBA" id="ARBA00022801"/>
    </source>
</evidence>
<sequence length="695" mass="75954">MGVTTTPSDDPYRWLEDVDGERALAWVRERNAHAESVLAADDDARHLEAEILAVLDSPEKIPDVSWIGGRLYNLWRDEEHPRGLFRRTTPASYRTEHPVWETVLDLDALASAEGESWVWHGASVLRPHHRRALVDLSRGGSDADVTRELDLETGELVAPEDGGFYRPEAKGGLSWVDEDAVFVATDFGPEPDGTPTVTESGYPRVVKRWRRGTPLADAETVYAGETSDLYISAYRTHDPGFEREFVSRALAFYRAELYWLSPGGLVLVDVPESAEAAVRREWLLVELRDPWETGGRTYAAGSLLAARFDDFMAGSRDLTALFEPTPTTSLAGATWTRHHLVVNVLEDVVNRLHVLTPPGADAPAGQAWDRRDVAGQVELATTGVRAVDAVERDDVWLTTTGYLTPTTLALLDVAAPGAAPEPLKAMPSFFDTAGLTASQHFATSADGTRVPYFQVGRRDLPADGTAPTLLYGYGGFEISLTPGYSGTLGRAWLARGGVYVVANIRGGGEYGPAWHQAALRENRHRAYEDFAAVARDLVDRGVTTPDHLGVQGGSNGGLLTGNMLTQHPELFGAVVVQVPLLDMKRYTHLLAGASWAAEYGDPDTDDWEFLRTFSPYHLLRDDVSYPPVLFTTSTRDDRVHPGHARKMAAAMLAAGHDVTSYENIEGGHGGAATNAQAAHMAALAYRFLHDRLAQD</sequence>
<dbReference type="InterPro" id="IPR023302">
    <property type="entry name" value="Pept_S9A_N"/>
</dbReference>
<dbReference type="GO" id="GO:0005829">
    <property type="term" value="C:cytosol"/>
    <property type="evidence" value="ECO:0007669"/>
    <property type="project" value="TreeGrafter"/>
</dbReference>
<keyword evidence="1" id="KW-0645">Protease</keyword>
<organism evidence="6 7">
    <name type="scientific">Luteimicrobium subarcticum</name>
    <dbReference type="NCBI Taxonomy" id="620910"/>
    <lineage>
        <taxon>Bacteria</taxon>
        <taxon>Bacillati</taxon>
        <taxon>Actinomycetota</taxon>
        <taxon>Actinomycetes</taxon>
        <taxon>Micrococcales</taxon>
        <taxon>Luteimicrobium</taxon>
    </lineage>
</organism>
<protein>
    <submittedName>
        <fullName evidence="6">Prolyl oligopeptidase</fullName>
    </submittedName>
</protein>
<dbReference type="Pfam" id="PF00326">
    <property type="entry name" value="Peptidase_S9"/>
    <property type="match status" value="1"/>
</dbReference>
<evidence type="ECO:0000313" key="6">
    <source>
        <dbReference type="EMBL" id="PJI84709.1"/>
    </source>
</evidence>
<keyword evidence="7" id="KW-1185">Reference proteome</keyword>
<dbReference type="GO" id="GO:0004252">
    <property type="term" value="F:serine-type endopeptidase activity"/>
    <property type="evidence" value="ECO:0007669"/>
    <property type="project" value="InterPro"/>
</dbReference>
<evidence type="ECO:0000256" key="1">
    <source>
        <dbReference type="ARBA" id="ARBA00022670"/>
    </source>
</evidence>
<dbReference type="Gene3D" id="2.130.10.120">
    <property type="entry name" value="Prolyl oligopeptidase, N-terminal domain"/>
    <property type="match status" value="1"/>
</dbReference>
<gene>
    <name evidence="6" type="ORF">CLV34_3164</name>
</gene>
<name>A0A2M8W1B7_9MICO</name>
<dbReference type="InterPro" id="IPR002470">
    <property type="entry name" value="Peptidase_S9A"/>
</dbReference>
<dbReference type="GO" id="GO:0006508">
    <property type="term" value="P:proteolysis"/>
    <property type="evidence" value="ECO:0007669"/>
    <property type="project" value="UniProtKB-KW"/>
</dbReference>
<dbReference type="InterPro" id="IPR051167">
    <property type="entry name" value="Prolyl_oligopep/macrocyclase"/>
</dbReference>
<feature type="domain" description="Peptidase S9 prolyl oligopeptidase catalytic" evidence="4">
    <location>
        <begin position="492"/>
        <end position="692"/>
    </location>
</feature>
<keyword evidence="3" id="KW-0720">Serine protease</keyword>
<keyword evidence="2" id="KW-0378">Hydrolase</keyword>
<dbReference type="GO" id="GO:0070012">
    <property type="term" value="F:oligopeptidase activity"/>
    <property type="evidence" value="ECO:0007669"/>
    <property type="project" value="TreeGrafter"/>
</dbReference>
<evidence type="ECO:0000259" key="5">
    <source>
        <dbReference type="Pfam" id="PF02897"/>
    </source>
</evidence>
<dbReference type="InterPro" id="IPR029058">
    <property type="entry name" value="AB_hydrolase_fold"/>
</dbReference>
<dbReference type="AlphaFoldDB" id="A0A2M8W1B7"/>
<dbReference type="Gene3D" id="3.40.50.1820">
    <property type="entry name" value="alpha/beta hydrolase"/>
    <property type="match status" value="1"/>
</dbReference>
<accession>A0A2M8W1B7</accession>
<feature type="domain" description="Peptidase S9A N-terminal" evidence="5">
    <location>
        <begin position="9"/>
        <end position="414"/>
    </location>
</feature>
<dbReference type="OrthoDB" id="9801421at2"/>
<dbReference type="SUPFAM" id="SSF53474">
    <property type="entry name" value="alpha/beta-Hydrolases"/>
    <property type="match status" value="1"/>
</dbReference>
<reference evidence="6 7" key="1">
    <citation type="submission" date="2017-11" db="EMBL/GenBank/DDBJ databases">
        <title>Genomic Encyclopedia of Archaeal and Bacterial Type Strains, Phase II (KMG-II): From Individual Species to Whole Genera.</title>
        <authorList>
            <person name="Goeker M."/>
        </authorList>
    </citation>
    <scope>NUCLEOTIDE SEQUENCE [LARGE SCALE GENOMIC DNA]</scope>
    <source>
        <strain evidence="6 7">DSM 22413</strain>
    </source>
</reference>
<dbReference type="SUPFAM" id="SSF50993">
    <property type="entry name" value="Peptidase/esterase 'gauge' domain"/>
    <property type="match status" value="1"/>
</dbReference>
<dbReference type="PANTHER" id="PTHR42881:SF13">
    <property type="entry name" value="PROLYL ENDOPEPTIDASE"/>
    <property type="match status" value="1"/>
</dbReference>
<dbReference type="InterPro" id="IPR001375">
    <property type="entry name" value="Peptidase_S9_cat"/>
</dbReference>
<comment type="caution">
    <text evidence="6">The sequence shown here is derived from an EMBL/GenBank/DDBJ whole genome shotgun (WGS) entry which is preliminary data.</text>
</comment>
<proteinExistence type="predicted"/>
<evidence type="ECO:0000259" key="4">
    <source>
        <dbReference type="Pfam" id="PF00326"/>
    </source>
</evidence>
<evidence type="ECO:0000313" key="7">
    <source>
        <dbReference type="Proteomes" id="UP000231586"/>
    </source>
</evidence>
<dbReference type="EMBL" id="PGTZ01000014">
    <property type="protein sequence ID" value="PJI84709.1"/>
    <property type="molecule type" value="Genomic_DNA"/>
</dbReference>
<dbReference type="Pfam" id="PF02897">
    <property type="entry name" value="Peptidase_S9_N"/>
    <property type="match status" value="1"/>
</dbReference>
<dbReference type="Proteomes" id="UP000231586">
    <property type="component" value="Unassembled WGS sequence"/>
</dbReference>
<dbReference type="PANTHER" id="PTHR42881">
    <property type="entry name" value="PROLYL ENDOPEPTIDASE"/>
    <property type="match status" value="1"/>
</dbReference>